<dbReference type="AlphaFoldDB" id="A0A7J6P579"/>
<comment type="caution">
    <text evidence="1">The sequence shown here is derived from an EMBL/GenBank/DDBJ whole genome shotgun (WGS) entry which is preliminary data.</text>
</comment>
<sequence length="336" mass="37644">MREFSIGFIAVLLHEQVQGSDFREAALRAGAESTCKLEGNGFRGKVEYCRPFSGDGGIAKCSASKATVAATYDPKTRHYFVDYASIELMETSEGATEPVVRHYLSPGETEDAAGMGEYALGSSTRCEESIIKGAENLLKDGGPSGFYRKLQKDFEDNSKRFSPLIIARYLEEAMEQVPNEDECQTAFNGNIVKEHPVSIATVLWSHRLNYAYMNSMMFVGTKSMKPFGLTPSPSGLALVRAAWKKISLGNYERFSQSFNEILLDVAKELLRHESVRSMANRKDWNLEIKRGADAVFFAEMLIVAVATDWDKKLKQFLPRQYGVEIVRVDSCFSVWR</sequence>
<evidence type="ECO:0000313" key="3">
    <source>
        <dbReference type="EMBL" id="KAF4753449.1"/>
    </source>
</evidence>
<accession>A0A7J6P579</accession>
<dbReference type="EMBL" id="JABANO010005477">
    <property type="protein sequence ID" value="KAF4753449.1"/>
    <property type="molecule type" value="Genomic_DNA"/>
</dbReference>
<dbReference type="OrthoDB" id="10273170at2759"/>
<proteinExistence type="predicted"/>
<reference evidence="4 5" key="1">
    <citation type="submission" date="2020-04" db="EMBL/GenBank/DDBJ databases">
        <title>Perkinsus olseni comparative genomics.</title>
        <authorList>
            <person name="Bogema D.R."/>
        </authorList>
    </citation>
    <scope>NUCLEOTIDE SEQUENCE [LARGE SCALE GENOMIC DNA]</scope>
    <source>
        <strain evidence="1">00978-12</strain>
        <strain evidence="2">ATCC PRA-205</strain>
        <strain evidence="3 5">ATCC PRA-207</strain>
    </source>
</reference>
<dbReference type="EMBL" id="JABANP010000082">
    <property type="protein sequence ID" value="KAF4691248.1"/>
    <property type="molecule type" value="Genomic_DNA"/>
</dbReference>
<dbReference type="Proteomes" id="UP000541610">
    <property type="component" value="Unassembled WGS sequence"/>
</dbReference>
<dbReference type="Proteomes" id="UP000574390">
    <property type="component" value="Unassembled WGS sequence"/>
</dbReference>
<organism evidence="1 4">
    <name type="scientific">Perkinsus olseni</name>
    <name type="common">Perkinsus atlanticus</name>
    <dbReference type="NCBI Taxonomy" id="32597"/>
    <lineage>
        <taxon>Eukaryota</taxon>
        <taxon>Sar</taxon>
        <taxon>Alveolata</taxon>
        <taxon>Perkinsozoa</taxon>
        <taxon>Perkinsea</taxon>
        <taxon>Perkinsida</taxon>
        <taxon>Perkinsidae</taxon>
        <taxon>Perkinsus</taxon>
    </lineage>
</organism>
<keyword evidence="5" id="KW-1185">Reference proteome</keyword>
<evidence type="ECO:0000313" key="2">
    <source>
        <dbReference type="EMBL" id="KAF4728941.1"/>
    </source>
</evidence>
<gene>
    <name evidence="1" type="ORF">FOZ60_015926</name>
    <name evidence="2" type="ORF">FOZ62_022934</name>
    <name evidence="3" type="ORF">FOZ63_019587</name>
</gene>
<evidence type="ECO:0000313" key="1">
    <source>
        <dbReference type="EMBL" id="KAF4691248.1"/>
    </source>
</evidence>
<dbReference type="Proteomes" id="UP000553632">
    <property type="component" value="Unassembled WGS sequence"/>
</dbReference>
<evidence type="ECO:0000313" key="5">
    <source>
        <dbReference type="Proteomes" id="UP000553632"/>
    </source>
</evidence>
<name>A0A7J6P579_PEROL</name>
<evidence type="ECO:0000313" key="4">
    <source>
        <dbReference type="Proteomes" id="UP000541610"/>
    </source>
</evidence>
<dbReference type="EMBL" id="JABANM010016745">
    <property type="protein sequence ID" value="KAF4728941.1"/>
    <property type="molecule type" value="Genomic_DNA"/>
</dbReference>
<protein>
    <submittedName>
        <fullName evidence="1">Uncharacterized protein</fullName>
    </submittedName>
</protein>